<dbReference type="Proteomes" id="UP000095751">
    <property type="component" value="Unassembled WGS sequence"/>
</dbReference>
<sequence>GAELGAPLGSRLGLRLGTELGERLGAKLRMELGRSSVYCSDRDCERRWEKHLNQCLDMH</sequence>
<dbReference type="InParanoid" id="A0A1E7FL30"/>
<feature type="non-terminal residue" evidence="1">
    <location>
        <position position="1"/>
    </location>
</feature>
<name>A0A1E7FL30_9STRA</name>
<protein>
    <submittedName>
        <fullName evidence="1">Uncharacterized protein</fullName>
    </submittedName>
</protein>
<dbReference type="EMBL" id="KV784356">
    <property type="protein sequence ID" value="OEU18871.1"/>
    <property type="molecule type" value="Genomic_DNA"/>
</dbReference>
<evidence type="ECO:0000313" key="2">
    <source>
        <dbReference type="Proteomes" id="UP000095751"/>
    </source>
</evidence>
<proteinExistence type="predicted"/>
<organism evidence="1 2">
    <name type="scientific">Fragilariopsis cylindrus CCMP1102</name>
    <dbReference type="NCBI Taxonomy" id="635003"/>
    <lineage>
        <taxon>Eukaryota</taxon>
        <taxon>Sar</taxon>
        <taxon>Stramenopiles</taxon>
        <taxon>Ochrophyta</taxon>
        <taxon>Bacillariophyta</taxon>
        <taxon>Bacillariophyceae</taxon>
        <taxon>Bacillariophycidae</taxon>
        <taxon>Bacillariales</taxon>
        <taxon>Bacillariaceae</taxon>
        <taxon>Fragilariopsis</taxon>
    </lineage>
</organism>
<accession>A0A1E7FL30</accession>
<dbReference type="KEGG" id="fcy:FRACYDRAFT_217366"/>
<keyword evidence="2" id="KW-1185">Reference proteome</keyword>
<dbReference type="AlphaFoldDB" id="A0A1E7FL30"/>
<gene>
    <name evidence="1" type="ORF">FRACYDRAFT_217366</name>
</gene>
<evidence type="ECO:0000313" key="1">
    <source>
        <dbReference type="EMBL" id="OEU18871.1"/>
    </source>
</evidence>
<reference evidence="1 2" key="1">
    <citation type="submission" date="2016-09" db="EMBL/GenBank/DDBJ databases">
        <title>Extensive genetic diversity and differential bi-allelic expression allows diatom success in the polar Southern Ocean.</title>
        <authorList>
            <consortium name="DOE Joint Genome Institute"/>
            <person name="Mock T."/>
            <person name="Otillar R.P."/>
            <person name="Strauss J."/>
            <person name="Dupont C."/>
            <person name="Frickenhaus S."/>
            <person name="Maumus F."/>
            <person name="Mcmullan M."/>
            <person name="Sanges R."/>
            <person name="Schmutz J."/>
            <person name="Toseland A."/>
            <person name="Valas R."/>
            <person name="Veluchamy A."/>
            <person name="Ward B.J."/>
            <person name="Allen A."/>
            <person name="Barry K."/>
            <person name="Falciatore A."/>
            <person name="Ferrante M."/>
            <person name="Fortunato A.E."/>
            <person name="Gloeckner G."/>
            <person name="Gruber A."/>
            <person name="Hipkin R."/>
            <person name="Janech M."/>
            <person name="Kroth P."/>
            <person name="Leese F."/>
            <person name="Lindquist E."/>
            <person name="Lyon B.R."/>
            <person name="Martin J."/>
            <person name="Mayer C."/>
            <person name="Parker M."/>
            <person name="Quesneville H."/>
            <person name="Raymond J."/>
            <person name="Uhlig C."/>
            <person name="Valentin K.U."/>
            <person name="Worden A.Z."/>
            <person name="Armbrust E.V."/>
            <person name="Bowler C."/>
            <person name="Green B."/>
            <person name="Moulton V."/>
            <person name="Van Oosterhout C."/>
            <person name="Grigoriev I."/>
        </authorList>
    </citation>
    <scope>NUCLEOTIDE SEQUENCE [LARGE SCALE GENOMIC DNA]</scope>
    <source>
        <strain evidence="1 2">CCMP1102</strain>
    </source>
</reference>